<comment type="caution">
    <text evidence="4">The sequence shown here is derived from an EMBL/GenBank/DDBJ whole genome shotgun (WGS) entry which is preliminary data.</text>
</comment>
<evidence type="ECO:0000313" key="5">
    <source>
        <dbReference type="Proteomes" id="UP001459277"/>
    </source>
</evidence>
<dbReference type="InterPro" id="IPR052929">
    <property type="entry name" value="RNase_H-like_EbsB-rel"/>
</dbReference>
<dbReference type="Proteomes" id="UP001459277">
    <property type="component" value="Unassembled WGS sequence"/>
</dbReference>
<feature type="region of interest" description="Disordered" evidence="1">
    <location>
        <begin position="1"/>
        <end position="34"/>
    </location>
</feature>
<dbReference type="Pfam" id="PF14111">
    <property type="entry name" value="DUF4283"/>
    <property type="match status" value="1"/>
</dbReference>
<dbReference type="PANTHER" id="PTHR47074">
    <property type="entry name" value="BNAC02G40300D PROTEIN"/>
    <property type="match status" value="1"/>
</dbReference>
<evidence type="ECO:0000256" key="1">
    <source>
        <dbReference type="SAM" id="MobiDB-lite"/>
    </source>
</evidence>
<dbReference type="InterPro" id="IPR002156">
    <property type="entry name" value="RNaseH_domain"/>
</dbReference>
<protein>
    <recommendedName>
        <fullName evidence="6">DUF4283 domain-containing protein</fullName>
    </recommendedName>
</protein>
<evidence type="ECO:0008006" key="6">
    <source>
        <dbReference type="Google" id="ProtNLM"/>
    </source>
</evidence>
<organism evidence="4 5">
    <name type="scientific">Lithocarpus litseifolius</name>
    <dbReference type="NCBI Taxonomy" id="425828"/>
    <lineage>
        <taxon>Eukaryota</taxon>
        <taxon>Viridiplantae</taxon>
        <taxon>Streptophyta</taxon>
        <taxon>Embryophyta</taxon>
        <taxon>Tracheophyta</taxon>
        <taxon>Spermatophyta</taxon>
        <taxon>Magnoliopsida</taxon>
        <taxon>eudicotyledons</taxon>
        <taxon>Gunneridae</taxon>
        <taxon>Pentapetalae</taxon>
        <taxon>rosids</taxon>
        <taxon>fabids</taxon>
        <taxon>Fagales</taxon>
        <taxon>Fagaceae</taxon>
        <taxon>Lithocarpus</taxon>
    </lineage>
</organism>
<feature type="domain" description="RNase H type-1" evidence="2">
    <location>
        <begin position="391"/>
        <end position="479"/>
    </location>
</feature>
<dbReference type="CDD" id="cd06222">
    <property type="entry name" value="RNase_H_like"/>
    <property type="match status" value="1"/>
</dbReference>
<dbReference type="InterPro" id="IPR025558">
    <property type="entry name" value="DUF4283"/>
</dbReference>
<feature type="compositionally biased region" description="Low complexity" evidence="1">
    <location>
        <begin position="1"/>
        <end position="18"/>
    </location>
</feature>
<evidence type="ECO:0000259" key="3">
    <source>
        <dbReference type="Pfam" id="PF14111"/>
    </source>
</evidence>
<dbReference type="EMBL" id="JAZDWU010000001">
    <property type="protein sequence ID" value="KAL0015534.1"/>
    <property type="molecule type" value="Genomic_DNA"/>
</dbReference>
<gene>
    <name evidence="4" type="ORF">SO802_002603</name>
</gene>
<reference evidence="4 5" key="1">
    <citation type="submission" date="2024-01" db="EMBL/GenBank/DDBJ databases">
        <title>A telomere-to-telomere, gap-free genome of sweet tea (Lithocarpus litseifolius).</title>
        <authorList>
            <person name="Zhou J."/>
        </authorList>
    </citation>
    <scope>NUCLEOTIDE SEQUENCE [LARGE SCALE GENOMIC DNA]</scope>
    <source>
        <strain evidence="4">Zhou-2022a</strain>
        <tissue evidence="4">Leaf</tissue>
    </source>
</reference>
<dbReference type="InterPro" id="IPR044730">
    <property type="entry name" value="RNase_H-like_dom_plant"/>
</dbReference>
<feature type="domain" description="DUF4283" evidence="3">
    <location>
        <begin position="80"/>
        <end position="155"/>
    </location>
</feature>
<keyword evidence="5" id="KW-1185">Reference proteome</keyword>
<evidence type="ECO:0000313" key="4">
    <source>
        <dbReference type="EMBL" id="KAL0015534.1"/>
    </source>
</evidence>
<sequence>MRTPPTTRSSSTASTRTPPSKPLPPSSTSTTRSWIARQSPTASLLSVEDLTKSWSCLTLSDVEGSNLRITEEEVVTDFVLAAKFLTKRALNIDVIAKTFTLLWRSKNGFKVKQDGDHVVLFTFNNKEELDKILAAKPWSFDKHLMVLRRYNKDIDLFDMKFNLVTFWVQYTDQLRKQKLRGVALSGFELLLISLSHSVKGEYYLWRMERNYGCLSNMRASPTCAIGVVASHMMTEIAISRLKAKEHSHVNLSNLKPGFEHLLLFHLDEIQSRCPDSTAESPLEQNPMDSSPIPMDHRIQVDFSSHHPDIERRSVSAELFEDQIQELDRDISKFDSAPELSTENISCTGKCYFEDSSCLLPIPYLKDDAPRQSAPLRTFGWTPSREGSYKVNVDGAVFKETGSYGIGIVIRNERGLIMGAMSKKMDIPLGALEVEAKAFEEGILLAGNLGLKDIVLEGEVKVVTDALASSSSPPSSIQMIIEGFQG</sequence>
<evidence type="ECO:0000259" key="2">
    <source>
        <dbReference type="Pfam" id="PF13456"/>
    </source>
</evidence>
<dbReference type="Pfam" id="PF13456">
    <property type="entry name" value="RVT_3"/>
    <property type="match status" value="1"/>
</dbReference>
<dbReference type="PANTHER" id="PTHR47074:SF11">
    <property type="entry name" value="REVERSE TRANSCRIPTASE-LIKE PROTEIN"/>
    <property type="match status" value="1"/>
</dbReference>
<name>A0AAW2E1G9_9ROSI</name>
<dbReference type="GO" id="GO:0003676">
    <property type="term" value="F:nucleic acid binding"/>
    <property type="evidence" value="ECO:0007669"/>
    <property type="project" value="InterPro"/>
</dbReference>
<accession>A0AAW2E1G9</accession>
<dbReference type="AlphaFoldDB" id="A0AAW2E1G9"/>
<dbReference type="GO" id="GO:0004523">
    <property type="term" value="F:RNA-DNA hybrid ribonuclease activity"/>
    <property type="evidence" value="ECO:0007669"/>
    <property type="project" value="InterPro"/>
</dbReference>
<proteinExistence type="predicted"/>